<comment type="cofactor">
    <cofactor evidence="1">
        <name>Mg(2+)</name>
        <dbReference type="ChEBI" id="CHEBI:18420"/>
    </cofactor>
</comment>
<dbReference type="Pfam" id="PF00781">
    <property type="entry name" value="DAGK_cat"/>
    <property type="match status" value="1"/>
</dbReference>
<dbReference type="Gene3D" id="2.60.200.40">
    <property type="match status" value="1"/>
</dbReference>
<keyword evidence="4" id="KW-0418">Kinase</keyword>
<dbReference type="Gene3D" id="3.40.50.10330">
    <property type="entry name" value="Probable inorganic polyphosphate/atp-NAD kinase, domain 1"/>
    <property type="match status" value="1"/>
</dbReference>
<dbReference type="Proteomes" id="UP001205965">
    <property type="component" value="Unassembled WGS sequence"/>
</dbReference>
<dbReference type="GO" id="GO:0016301">
    <property type="term" value="F:kinase activity"/>
    <property type="evidence" value="ECO:0007669"/>
    <property type="project" value="UniProtKB-KW"/>
</dbReference>
<proteinExistence type="inferred from homology"/>
<protein>
    <submittedName>
        <fullName evidence="4">Diacylglycerol kinase family lipid kinase</fullName>
    </submittedName>
</protein>
<feature type="domain" description="DAGKc" evidence="3">
    <location>
        <begin position="12"/>
        <end position="153"/>
    </location>
</feature>
<dbReference type="SUPFAM" id="SSF111331">
    <property type="entry name" value="NAD kinase/diacylglycerol kinase-like"/>
    <property type="match status" value="1"/>
</dbReference>
<keyword evidence="4" id="KW-0808">Transferase</keyword>
<evidence type="ECO:0000313" key="5">
    <source>
        <dbReference type="Proteomes" id="UP001205965"/>
    </source>
</evidence>
<gene>
    <name evidence="4" type="ORF">NYP18_13405</name>
</gene>
<evidence type="ECO:0000256" key="1">
    <source>
        <dbReference type="ARBA" id="ARBA00001946"/>
    </source>
</evidence>
<comment type="similarity">
    <text evidence="2">Belongs to the diacylglycerol/lipid kinase family.</text>
</comment>
<dbReference type="PANTHER" id="PTHR12358:SF106">
    <property type="entry name" value="LIPID KINASE YEGS"/>
    <property type="match status" value="1"/>
</dbReference>
<dbReference type="InterPro" id="IPR050187">
    <property type="entry name" value="Lipid_Phosphate_FormReg"/>
</dbReference>
<evidence type="ECO:0000256" key="2">
    <source>
        <dbReference type="ARBA" id="ARBA00005983"/>
    </source>
</evidence>
<sequence>MGTSLVAARLGLDIVRVLLIANPNSTGQSDSLFRRVIPVLRAVDGVRLTGMFTHHPGHAEEICRGLGRRDWDVVVVVGGDGTVHEAVNGLLGPVGGQMRDPRELPALAVVPTGSANVFARALGFPPDPVAAVRMLADLLRSDLRRTICLGTWNDRWFAVNAGFGMDADVIARVHDAREHGFAATPLRYLRVSLLVWARARHDPPHIDVHAVGTDGRELRLADVPLFVASNTNPWTFLGPLPVVTNPRNSFDQGLGLFGLSSLRGARGVASMLHLIGFGHSTFFEDWLRGRTLQFDDAADVELTCRRPQGFQADGEYVGEFERAVLGSRINAIEVFAPKQAYPVSPRAWRQVRQDVVRILRALFRNWRHRLGRGLPAAP</sequence>
<name>A0ABT2FZH1_9CORY</name>
<dbReference type="InterPro" id="IPR001206">
    <property type="entry name" value="Diacylglycerol_kinase_cat_dom"/>
</dbReference>
<evidence type="ECO:0000259" key="3">
    <source>
        <dbReference type="PROSITE" id="PS50146"/>
    </source>
</evidence>
<accession>A0ABT2FZH1</accession>
<comment type="caution">
    <text evidence="4">The sequence shown here is derived from an EMBL/GenBank/DDBJ whole genome shotgun (WGS) entry which is preliminary data.</text>
</comment>
<reference evidence="4 5" key="1">
    <citation type="submission" date="2022-08" db="EMBL/GenBank/DDBJ databases">
        <title>YIM 101645 draft genome.</title>
        <authorList>
            <person name="Chen X."/>
        </authorList>
    </citation>
    <scope>NUCLEOTIDE SEQUENCE [LARGE SCALE GENOMIC DNA]</scope>
    <source>
        <strain evidence="4 5">YIM 101645</strain>
    </source>
</reference>
<dbReference type="PANTHER" id="PTHR12358">
    <property type="entry name" value="SPHINGOSINE KINASE"/>
    <property type="match status" value="1"/>
</dbReference>
<keyword evidence="5" id="KW-1185">Reference proteome</keyword>
<dbReference type="InterPro" id="IPR016064">
    <property type="entry name" value="NAD/diacylglycerol_kinase_sf"/>
</dbReference>
<dbReference type="EMBL" id="JANWTC010000015">
    <property type="protein sequence ID" value="MCS5480642.1"/>
    <property type="molecule type" value="Genomic_DNA"/>
</dbReference>
<dbReference type="SMART" id="SM00046">
    <property type="entry name" value="DAGKc"/>
    <property type="match status" value="1"/>
</dbReference>
<dbReference type="PROSITE" id="PS50146">
    <property type="entry name" value="DAGK"/>
    <property type="match status" value="1"/>
</dbReference>
<organism evidence="4 5">
    <name type="scientific">Corynebacterium lemuris</name>
    <dbReference type="NCBI Taxonomy" id="1859292"/>
    <lineage>
        <taxon>Bacteria</taxon>
        <taxon>Bacillati</taxon>
        <taxon>Actinomycetota</taxon>
        <taxon>Actinomycetes</taxon>
        <taxon>Mycobacteriales</taxon>
        <taxon>Corynebacteriaceae</taxon>
        <taxon>Corynebacterium</taxon>
    </lineage>
</organism>
<dbReference type="InterPro" id="IPR017438">
    <property type="entry name" value="ATP-NAD_kinase_N"/>
</dbReference>
<evidence type="ECO:0000313" key="4">
    <source>
        <dbReference type="EMBL" id="MCS5480642.1"/>
    </source>
</evidence>